<protein>
    <recommendedName>
        <fullName evidence="11">G-protein coupled receptors family 1 profile domain-containing protein</fullName>
    </recommendedName>
</protein>
<dbReference type="Pfam" id="PF00001">
    <property type="entry name" value="7tm_1"/>
    <property type="match status" value="1"/>
</dbReference>
<keyword evidence="5 9" id="KW-0297">G-protein coupled receptor</keyword>
<keyword evidence="13" id="KW-1185">Reference proteome</keyword>
<dbReference type="InterPro" id="IPR000276">
    <property type="entry name" value="GPCR_Rhodpsn"/>
</dbReference>
<gene>
    <name evidence="12" type="ORF">ODALV1_LOCUS7986</name>
</gene>
<dbReference type="PANTHER" id="PTHR45695">
    <property type="entry name" value="LEUCOKININ RECEPTOR-RELATED"/>
    <property type="match status" value="1"/>
</dbReference>
<dbReference type="SUPFAM" id="SSF81321">
    <property type="entry name" value="Family A G protein-coupled receptor-like"/>
    <property type="match status" value="1"/>
</dbReference>
<sequence length="488" mass="54979">MSFWLNDSEPYHDPPHHFPVDYFSRDIITGPSSATTTVSPMPFAWDSLAYYYQSKNVKNETIGYEESINSVIVNSALTTDLISFAATSTETHITYPDYNSTDFDFNFMIFDKRNLRHSLGWTITLVIAYVLILVIGIIGNFMVILVVVFRPQMRTVTNMFIMNLAFADLFVIVFCVPATLLANILTPWILGSFMCKGVAYVQGVSVCASAYSLAAISLDRCKAIYRPMERPRGLSKSQALFTICLIWIAALLMTLPWAVVFDVIKSEKDGLLYCLETWRNEQHGKVYFLVANLICCYSLPLVLISLSNIVIWCHVARRKVPQDIAAVGTIKRMHRRTRHGVRKMLGIVTLAFLISWLPLYVLVTRVKFSETITEGEANLLAIMIPFAQWLGSWNSSINPVLYAFLNSKFRESFKSLLPSWLLFKKSRMRASTMTNGTRGTSATATPSYTTVYTARSSGRCHRHKSSRTLPINSVRGSVMATSATITDL</sequence>
<comment type="caution">
    <text evidence="12">The sequence shown here is derived from an EMBL/GenBank/DDBJ whole genome shotgun (WGS) entry which is preliminary data.</text>
</comment>
<keyword evidence="6 10" id="KW-0472">Membrane</keyword>
<comment type="subcellular location">
    <subcellularLocation>
        <location evidence="1">Membrane</location>
        <topology evidence="1">Multi-pass membrane protein</topology>
    </subcellularLocation>
</comment>
<keyword evidence="8 9" id="KW-0807">Transducer</keyword>
<dbReference type="PROSITE" id="PS50262">
    <property type="entry name" value="G_PROTEIN_RECEP_F1_2"/>
    <property type="match status" value="1"/>
</dbReference>
<keyword evidence="4 10" id="KW-1133">Transmembrane helix</keyword>
<dbReference type="PANTHER" id="PTHR45695:SF22">
    <property type="entry name" value="G-PROTEIN COUPLED RECEPTORS FAMILY 1 PROFILE DOMAIN-CONTAINING PROTEIN"/>
    <property type="match status" value="1"/>
</dbReference>
<organism evidence="12 13">
    <name type="scientific">Orchesella dallaii</name>
    <dbReference type="NCBI Taxonomy" id="48710"/>
    <lineage>
        <taxon>Eukaryota</taxon>
        <taxon>Metazoa</taxon>
        <taxon>Ecdysozoa</taxon>
        <taxon>Arthropoda</taxon>
        <taxon>Hexapoda</taxon>
        <taxon>Collembola</taxon>
        <taxon>Entomobryomorpha</taxon>
        <taxon>Entomobryoidea</taxon>
        <taxon>Orchesellidae</taxon>
        <taxon>Orchesellinae</taxon>
        <taxon>Orchesella</taxon>
    </lineage>
</organism>
<dbReference type="CDD" id="cd14993">
    <property type="entry name" value="7tmA_CCKR-like"/>
    <property type="match status" value="1"/>
</dbReference>
<dbReference type="SMART" id="SM01381">
    <property type="entry name" value="7TM_GPCR_Srsx"/>
    <property type="match status" value="1"/>
</dbReference>
<accession>A0ABP1QDB8</accession>
<dbReference type="InterPro" id="IPR000611">
    <property type="entry name" value="NPY_rcpt"/>
</dbReference>
<evidence type="ECO:0000256" key="3">
    <source>
        <dbReference type="ARBA" id="ARBA00022692"/>
    </source>
</evidence>
<evidence type="ECO:0000256" key="8">
    <source>
        <dbReference type="ARBA" id="ARBA00023224"/>
    </source>
</evidence>
<evidence type="ECO:0000313" key="13">
    <source>
        <dbReference type="Proteomes" id="UP001642540"/>
    </source>
</evidence>
<evidence type="ECO:0000256" key="1">
    <source>
        <dbReference type="ARBA" id="ARBA00004141"/>
    </source>
</evidence>
<evidence type="ECO:0000256" key="4">
    <source>
        <dbReference type="ARBA" id="ARBA00022989"/>
    </source>
</evidence>
<name>A0ABP1QDB8_9HEXA</name>
<evidence type="ECO:0000256" key="2">
    <source>
        <dbReference type="ARBA" id="ARBA00010663"/>
    </source>
</evidence>
<feature type="transmembrane region" description="Helical" evidence="10">
    <location>
        <begin position="121"/>
        <end position="148"/>
    </location>
</feature>
<feature type="transmembrane region" description="Helical" evidence="10">
    <location>
        <begin position="286"/>
        <end position="311"/>
    </location>
</feature>
<keyword evidence="7 9" id="KW-0675">Receptor</keyword>
<dbReference type="InterPro" id="IPR017452">
    <property type="entry name" value="GPCR_Rhodpsn_7TM"/>
</dbReference>
<dbReference type="Gene3D" id="1.20.1070.10">
    <property type="entry name" value="Rhodopsin 7-helix transmembrane proteins"/>
    <property type="match status" value="1"/>
</dbReference>
<comment type="similarity">
    <text evidence="2 9">Belongs to the G-protein coupled receptor 1 family.</text>
</comment>
<evidence type="ECO:0000259" key="11">
    <source>
        <dbReference type="PROSITE" id="PS50262"/>
    </source>
</evidence>
<feature type="transmembrane region" description="Helical" evidence="10">
    <location>
        <begin position="197"/>
        <end position="218"/>
    </location>
</feature>
<dbReference type="PRINTS" id="PR00237">
    <property type="entry name" value="GPCRRHODOPSN"/>
</dbReference>
<dbReference type="Proteomes" id="UP001642540">
    <property type="component" value="Unassembled WGS sequence"/>
</dbReference>
<dbReference type="PROSITE" id="PS00237">
    <property type="entry name" value="G_PROTEIN_RECEP_F1_1"/>
    <property type="match status" value="1"/>
</dbReference>
<feature type="transmembrane region" description="Helical" evidence="10">
    <location>
        <begin position="160"/>
        <end position="185"/>
    </location>
</feature>
<evidence type="ECO:0000256" key="5">
    <source>
        <dbReference type="ARBA" id="ARBA00023040"/>
    </source>
</evidence>
<feature type="transmembrane region" description="Helical" evidence="10">
    <location>
        <begin position="239"/>
        <end position="259"/>
    </location>
</feature>
<proteinExistence type="inferred from homology"/>
<reference evidence="12 13" key="1">
    <citation type="submission" date="2024-08" db="EMBL/GenBank/DDBJ databases">
        <authorList>
            <person name="Cucini C."/>
            <person name="Frati F."/>
        </authorList>
    </citation>
    <scope>NUCLEOTIDE SEQUENCE [LARGE SCALE GENOMIC DNA]</scope>
</reference>
<evidence type="ECO:0000256" key="10">
    <source>
        <dbReference type="SAM" id="Phobius"/>
    </source>
</evidence>
<feature type="domain" description="G-protein coupled receptors family 1 profile" evidence="11">
    <location>
        <begin position="139"/>
        <end position="402"/>
    </location>
</feature>
<evidence type="ECO:0000256" key="6">
    <source>
        <dbReference type="ARBA" id="ARBA00023136"/>
    </source>
</evidence>
<evidence type="ECO:0000256" key="9">
    <source>
        <dbReference type="RuleBase" id="RU000688"/>
    </source>
</evidence>
<dbReference type="PRINTS" id="PR01012">
    <property type="entry name" value="NRPEPTIDEYR"/>
</dbReference>
<dbReference type="EMBL" id="CAXLJM020000024">
    <property type="protein sequence ID" value="CAL8091642.1"/>
    <property type="molecule type" value="Genomic_DNA"/>
</dbReference>
<evidence type="ECO:0000256" key="7">
    <source>
        <dbReference type="ARBA" id="ARBA00023170"/>
    </source>
</evidence>
<evidence type="ECO:0000313" key="12">
    <source>
        <dbReference type="EMBL" id="CAL8091642.1"/>
    </source>
</evidence>
<feature type="transmembrane region" description="Helical" evidence="10">
    <location>
        <begin position="341"/>
        <end position="362"/>
    </location>
</feature>
<keyword evidence="3 9" id="KW-0812">Transmembrane</keyword>